<evidence type="ECO:0000313" key="2">
    <source>
        <dbReference type="Proteomes" id="UP000601990"/>
    </source>
</evidence>
<sequence>MVSPTGLTPGEWLQRYCPVLDGQFVFLNPLSWETHLLTESAVLVLREAAVSIEENRFDAFLDEVAEAGGWPPGLEFLARSLTTLVDQKREAGQ</sequence>
<accession>A0ABX1MXI4</accession>
<organism evidence="1 2">
    <name type="scientific">Aromatoleum buckelii</name>
    <dbReference type="NCBI Taxonomy" id="200254"/>
    <lineage>
        <taxon>Bacteria</taxon>
        <taxon>Pseudomonadati</taxon>
        <taxon>Pseudomonadota</taxon>
        <taxon>Betaproteobacteria</taxon>
        <taxon>Rhodocyclales</taxon>
        <taxon>Rhodocyclaceae</taxon>
        <taxon>Aromatoleum</taxon>
    </lineage>
</organism>
<dbReference type="Proteomes" id="UP000601990">
    <property type="component" value="Unassembled WGS sequence"/>
</dbReference>
<reference evidence="1" key="1">
    <citation type="submission" date="2019-12" db="EMBL/GenBank/DDBJ databases">
        <title>Comparative genomics gives insights into the taxonomy of the Azoarcus-Aromatoleum group and reveals separate origins of nif in the plant-associated Azoarcus and non-plant-associated Aromatoleum sub-groups.</title>
        <authorList>
            <person name="Lafos M."/>
            <person name="Maluk M."/>
            <person name="Batista M."/>
            <person name="Junghare M."/>
            <person name="Carmona M."/>
            <person name="Faoro H."/>
            <person name="Cruz L.M."/>
            <person name="Battistoni F."/>
            <person name="De Souza E."/>
            <person name="Pedrosa F."/>
            <person name="Chen W.-M."/>
            <person name="Poole P.S."/>
            <person name="Dixon R.A."/>
            <person name="James E.K."/>
        </authorList>
    </citation>
    <scope>NUCLEOTIDE SEQUENCE</scope>
    <source>
        <strain evidence="1">U120</strain>
    </source>
</reference>
<dbReference type="EMBL" id="WTVH01000006">
    <property type="protein sequence ID" value="NMF92704.1"/>
    <property type="molecule type" value="Genomic_DNA"/>
</dbReference>
<comment type="caution">
    <text evidence="1">The sequence shown here is derived from an EMBL/GenBank/DDBJ whole genome shotgun (WGS) entry which is preliminary data.</text>
</comment>
<proteinExistence type="predicted"/>
<evidence type="ECO:0000313" key="1">
    <source>
        <dbReference type="EMBL" id="NMF92704.1"/>
    </source>
</evidence>
<gene>
    <name evidence="1" type="ORF">GO608_05095</name>
</gene>
<dbReference type="RefSeq" id="WP_169197998.1">
    <property type="nucleotide sequence ID" value="NZ_WTVH02000010.1"/>
</dbReference>
<keyword evidence="2" id="KW-1185">Reference proteome</keyword>
<name>A0ABX1MXI4_9RHOO</name>
<protein>
    <submittedName>
        <fullName evidence="1">Uncharacterized protein</fullName>
    </submittedName>
</protein>